<feature type="compositionally biased region" description="Low complexity" evidence="1">
    <location>
        <begin position="56"/>
        <end position="67"/>
    </location>
</feature>
<feature type="compositionally biased region" description="Pro residues" evidence="1">
    <location>
        <begin position="95"/>
        <end position="104"/>
    </location>
</feature>
<feature type="region of interest" description="Disordered" evidence="1">
    <location>
        <begin position="48"/>
        <end position="109"/>
    </location>
</feature>
<feature type="region of interest" description="Disordered" evidence="1">
    <location>
        <begin position="283"/>
        <end position="311"/>
    </location>
</feature>
<name>A0A7I8IKD7_SPIIN</name>
<protein>
    <submittedName>
        <fullName evidence="2">Uncharacterized protein</fullName>
    </submittedName>
</protein>
<dbReference type="Proteomes" id="UP001189122">
    <property type="component" value="Unassembled WGS sequence"/>
</dbReference>
<reference evidence="2 3" key="1">
    <citation type="submission" date="2019-12" db="EMBL/GenBank/DDBJ databases">
        <authorList>
            <person name="Scholz U."/>
            <person name="Mascher M."/>
            <person name="Fiebig A."/>
        </authorList>
    </citation>
    <scope>NUCLEOTIDE SEQUENCE</scope>
</reference>
<feature type="region of interest" description="Disordered" evidence="1">
    <location>
        <begin position="249"/>
        <end position="271"/>
    </location>
</feature>
<feature type="compositionally biased region" description="Low complexity" evidence="1">
    <location>
        <begin position="75"/>
        <end position="94"/>
    </location>
</feature>
<evidence type="ECO:0000256" key="1">
    <source>
        <dbReference type="SAM" id="MobiDB-lite"/>
    </source>
</evidence>
<feature type="region of interest" description="Disordered" evidence="1">
    <location>
        <begin position="156"/>
        <end position="205"/>
    </location>
</feature>
<dbReference type="EMBL" id="LR743590">
    <property type="protein sequence ID" value="CAA2618136.1"/>
    <property type="molecule type" value="Genomic_DNA"/>
</dbReference>
<feature type="compositionally biased region" description="Low complexity" evidence="1">
    <location>
        <begin position="290"/>
        <end position="302"/>
    </location>
</feature>
<proteinExistence type="predicted"/>
<evidence type="ECO:0000313" key="3">
    <source>
        <dbReference type="Proteomes" id="UP001189122"/>
    </source>
</evidence>
<sequence>MWRRTMASAGVLPTAYYSSDPFDFILEECGNISAAQAAVHRRSRFLREEEEDDALPADAPAYRSPARTLPPPAAAPMLPRRSSRSSATSCASASAPPPAPPAPPAAAWERGRGASNWAFSFQWRKGEGLGLEEEARFSSFPPPPFVSMADDRAVKKKPPYAQPNVPVRTGDESSSQAARRVFAGDTGPSPPSRSRGGPVKVKRALSRRRWSLTCRWRRPGEASSPTPSTWKRMIWVRLVPPGPVLRARRRWSSEPRHSRRTTPAGYSRTSTCSTCWRRSVRLPDPEWWRPSGYGPSSSSSPPGDDHREKYR</sequence>
<accession>A0A7I8IKD7</accession>
<evidence type="ECO:0000313" key="2">
    <source>
        <dbReference type="EMBL" id="CAA2618136.1"/>
    </source>
</evidence>
<organism evidence="2">
    <name type="scientific">Spirodela intermedia</name>
    <name type="common">Intermediate duckweed</name>
    <dbReference type="NCBI Taxonomy" id="51605"/>
    <lineage>
        <taxon>Eukaryota</taxon>
        <taxon>Viridiplantae</taxon>
        <taxon>Streptophyta</taxon>
        <taxon>Embryophyta</taxon>
        <taxon>Tracheophyta</taxon>
        <taxon>Spermatophyta</taxon>
        <taxon>Magnoliopsida</taxon>
        <taxon>Liliopsida</taxon>
        <taxon>Araceae</taxon>
        <taxon>Lemnoideae</taxon>
        <taxon>Spirodela</taxon>
    </lineage>
</organism>
<dbReference type="AlphaFoldDB" id="A0A7I8IKD7"/>
<keyword evidence="3" id="KW-1185">Reference proteome</keyword>
<gene>
    <name evidence="2" type="ORF">SI7747_03004297</name>
</gene>
<dbReference type="EMBL" id="CACRZD030000003">
    <property type="protein sequence ID" value="CAA6657833.1"/>
    <property type="molecule type" value="Genomic_DNA"/>
</dbReference>